<keyword evidence="2" id="KW-0418">Kinase</keyword>
<dbReference type="PANTHER" id="PTHR47098:SF1">
    <property type="entry name" value="PFKB FAMILY CARBOHYDRATE KINASE SUPERFAMILY (AFU_ORTHOLOGUE AFUA_4G09500)"/>
    <property type="match status" value="1"/>
</dbReference>
<name>A0A5N6YWW7_9EURO</name>
<accession>A0A5N6YWW7</accession>
<evidence type="ECO:0000313" key="2">
    <source>
        <dbReference type="EMBL" id="KAE8349941.1"/>
    </source>
</evidence>
<proteinExistence type="predicted"/>
<organism evidence="2 3">
    <name type="scientific">Aspergillus coremiiformis</name>
    <dbReference type="NCBI Taxonomy" id="138285"/>
    <lineage>
        <taxon>Eukaryota</taxon>
        <taxon>Fungi</taxon>
        <taxon>Dikarya</taxon>
        <taxon>Ascomycota</taxon>
        <taxon>Pezizomycotina</taxon>
        <taxon>Eurotiomycetes</taxon>
        <taxon>Eurotiomycetidae</taxon>
        <taxon>Eurotiales</taxon>
        <taxon>Aspergillaceae</taxon>
        <taxon>Aspergillus</taxon>
        <taxon>Aspergillus subgen. Circumdati</taxon>
    </lineage>
</organism>
<keyword evidence="2" id="KW-0808">Transferase</keyword>
<sequence>MRVEEISFASLGLVVLDEIRFPNGNLLTDVLGGSGAYATLGARLFLPHQLSRSISWMIHVGNDFPQSIEERLESWGVALKIERESGKPSTRGLLEYKDTIFGPKEFKYTTPVLAIDNDSLKNTSLLESKVYHYLETPQNITTRLAGLLALRKQTGRLERPLIIWEPAPLSCKPENLRACLDATPTVDVFSPNHLELAALFGESPSATADKRKIESLALKFLENGVGPDGTGAVVVRASEHGCLIIARNISPVWLPPFYQSEAGERQDKVVDPTGAGNAFLGAFAVGYLKTANLVEAGCYGSVGASFAIEQVGMPEKSNDERGELWNGVDVFSRLQEYQRTSGML</sequence>
<dbReference type="GO" id="GO:0016301">
    <property type="term" value="F:kinase activity"/>
    <property type="evidence" value="ECO:0007669"/>
    <property type="project" value="UniProtKB-KW"/>
</dbReference>
<dbReference type="Gene3D" id="3.40.1190.20">
    <property type="match status" value="1"/>
</dbReference>
<evidence type="ECO:0000259" key="1">
    <source>
        <dbReference type="Pfam" id="PF00294"/>
    </source>
</evidence>
<dbReference type="EMBL" id="ML739260">
    <property type="protein sequence ID" value="KAE8349941.1"/>
    <property type="molecule type" value="Genomic_DNA"/>
</dbReference>
<dbReference type="PANTHER" id="PTHR47098">
    <property type="entry name" value="PROTEIN MAK32"/>
    <property type="match status" value="1"/>
</dbReference>
<feature type="domain" description="Carbohydrate kinase PfkB" evidence="1">
    <location>
        <begin position="49"/>
        <end position="313"/>
    </location>
</feature>
<protein>
    <submittedName>
        <fullName evidence="2">Ribokinase-like protein</fullName>
    </submittedName>
</protein>
<dbReference type="Proteomes" id="UP000327118">
    <property type="component" value="Unassembled WGS sequence"/>
</dbReference>
<keyword evidence="3" id="KW-1185">Reference proteome</keyword>
<dbReference type="InterPro" id="IPR029056">
    <property type="entry name" value="Ribokinase-like"/>
</dbReference>
<dbReference type="OrthoDB" id="497927at2759"/>
<dbReference type="SUPFAM" id="SSF53613">
    <property type="entry name" value="Ribokinase-like"/>
    <property type="match status" value="1"/>
</dbReference>
<dbReference type="InterPro" id="IPR011611">
    <property type="entry name" value="PfkB_dom"/>
</dbReference>
<gene>
    <name evidence="2" type="ORF">BDV28DRAFT_50775</name>
</gene>
<reference evidence="3" key="1">
    <citation type="submission" date="2019-04" db="EMBL/GenBank/DDBJ databases">
        <title>Friends and foes A comparative genomics studyof 23 Aspergillus species from section Flavi.</title>
        <authorList>
            <consortium name="DOE Joint Genome Institute"/>
            <person name="Kjaerbolling I."/>
            <person name="Vesth T."/>
            <person name="Frisvad J.C."/>
            <person name="Nybo J.L."/>
            <person name="Theobald S."/>
            <person name="Kildgaard S."/>
            <person name="Isbrandt T."/>
            <person name="Kuo A."/>
            <person name="Sato A."/>
            <person name="Lyhne E.K."/>
            <person name="Kogle M.E."/>
            <person name="Wiebenga A."/>
            <person name="Kun R.S."/>
            <person name="Lubbers R.J."/>
            <person name="Makela M.R."/>
            <person name="Barry K."/>
            <person name="Chovatia M."/>
            <person name="Clum A."/>
            <person name="Daum C."/>
            <person name="Haridas S."/>
            <person name="He G."/>
            <person name="LaButti K."/>
            <person name="Lipzen A."/>
            <person name="Mondo S."/>
            <person name="Riley R."/>
            <person name="Salamov A."/>
            <person name="Simmons B.A."/>
            <person name="Magnuson J.K."/>
            <person name="Henrissat B."/>
            <person name="Mortensen U.H."/>
            <person name="Larsen T.O."/>
            <person name="Devries R.P."/>
            <person name="Grigoriev I.V."/>
            <person name="Machida M."/>
            <person name="Baker S.E."/>
            <person name="Andersen M.R."/>
        </authorList>
    </citation>
    <scope>NUCLEOTIDE SEQUENCE [LARGE SCALE GENOMIC DNA]</scope>
    <source>
        <strain evidence="3">CBS 553.77</strain>
    </source>
</reference>
<dbReference type="AlphaFoldDB" id="A0A5N6YWW7"/>
<evidence type="ECO:0000313" key="3">
    <source>
        <dbReference type="Proteomes" id="UP000327118"/>
    </source>
</evidence>
<dbReference type="Pfam" id="PF00294">
    <property type="entry name" value="PfkB"/>
    <property type="match status" value="1"/>
</dbReference>